<dbReference type="Proteomes" id="UP000541185">
    <property type="component" value="Unassembled WGS sequence"/>
</dbReference>
<accession>A0A848H453</accession>
<protein>
    <recommendedName>
        <fullName evidence="4">DUF1571 domain-containing protein</fullName>
    </recommendedName>
</protein>
<gene>
    <name evidence="2" type="ORF">HHL11_17615</name>
</gene>
<name>A0A848H453_9BURK</name>
<dbReference type="EMBL" id="JABBFX010000001">
    <property type="protein sequence ID" value="NML45575.1"/>
    <property type="molecule type" value="Genomic_DNA"/>
</dbReference>
<reference evidence="2 3" key="1">
    <citation type="submission" date="2020-04" db="EMBL/GenBank/DDBJ databases">
        <title>Ramlibacter sp. G-1-2-2 isolated from soil.</title>
        <authorList>
            <person name="Dahal R.H."/>
        </authorList>
    </citation>
    <scope>NUCLEOTIDE SEQUENCE [LARGE SCALE GENOMIC DNA]</scope>
    <source>
        <strain evidence="2 3">G-1-2-2</strain>
    </source>
</reference>
<sequence>MRRALFALLLACAAASAAAQDPAVAPSEAERLLFLQEHLANVSRPRVLRFRYEEDAPGKARVSDAAVFTLRMREGGPCCDVHGEYLSGAMAVNLPDFTAARANPVVLYFLEGEVRRLERSTGGQAAHFRRQLRIALAETAAVSDSSIQWDAQARPARTVRVVPFARDPFRARFADQADIEYAFVLSDAVPGGVYQMSATLPGAGAPRARRTLTLEEDKR</sequence>
<evidence type="ECO:0008006" key="4">
    <source>
        <dbReference type="Google" id="ProtNLM"/>
    </source>
</evidence>
<feature type="chain" id="PRO_5032779851" description="DUF1571 domain-containing protein" evidence="1">
    <location>
        <begin position="20"/>
        <end position="219"/>
    </location>
</feature>
<comment type="caution">
    <text evidence="2">The sequence shown here is derived from an EMBL/GenBank/DDBJ whole genome shotgun (WGS) entry which is preliminary data.</text>
</comment>
<dbReference type="RefSeq" id="WP_169419660.1">
    <property type="nucleotide sequence ID" value="NZ_JABBFX010000001.1"/>
</dbReference>
<evidence type="ECO:0000313" key="3">
    <source>
        <dbReference type="Proteomes" id="UP000541185"/>
    </source>
</evidence>
<proteinExistence type="predicted"/>
<keyword evidence="1" id="KW-0732">Signal</keyword>
<evidence type="ECO:0000256" key="1">
    <source>
        <dbReference type="SAM" id="SignalP"/>
    </source>
</evidence>
<evidence type="ECO:0000313" key="2">
    <source>
        <dbReference type="EMBL" id="NML45575.1"/>
    </source>
</evidence>
<dbReference type="AlphaFoldDB" id="A0A848H453"/>
<feature type="signal peptide" evidence="1">
    <location>
        <begin position="1"/>
        <end position="19"/>
    </location>
</feature>
<keyword evidence="3" id="KW-1185">Reference proteome</keyword>
<organism evidence="2 3">
    <name type="scientific">Ramlibacter agri</name>
    <dbReference type="NCBI Taxonomy" id="2728837"/>
    <lineage>
        <taxon>Bacteria</taxon>
        <taxon>Pseudomonadati</taxon>
        <taxon>Pseudomonadota</taxon>
        <taxon>Betaproteobacteria</taxon>
        <taxon>Burkholderiales</taxon>
        <taxon>Comamonadaceae</taxon>
        <taxon>Ramlibacter</taxon>
    </lineage>
</organism>